<protein>
    <submittedName>
        <fullName evidence="2">Uncharacterized protein</fullName>
    </submittedName>
</protein>
<gene>
    <name evidence="2" type="ORF">RMAR1173_LOCUS9982</name>
</gene>
<feature type="compositionally biased region" description="Polar residues" evidence="1">
    <location>
        <begin position="109"/>
        <end position="118"/>
    </location>
</feature>
<feature type="region of interest" description="Disordered" evidence="1">
    <location>
        <begin position="106"/>
        <end position="145"/>
    </location>
</feature>
<sequence length="145" mass="16188">MGAAASVCKDSQGELFSQLMLKWDMLMQEPQFEGRMDSSSISRPTSYDELLQIEIPSDGVQHDFYMAMRAELLELTQSMAQDVIVMDFREGLVGPQVQAVDLQAAYRNRPQSSGGQRSQGEHRRKKAKTKRGPRDTGGIYSALSV</sequence>
<accession>A0A7S2WGB5</accession>
<evidence type="ECO:0000256" key="1">
    <source>
        <dbReference type="SAM" id="MobiDB-lite"/>
    </source>
</evidence>
<name>A0A7S2WGB5_9STRA</name>
<reference evidence="2" key="1">
    <citation type="submission" date="2021-01" db="EMBL/GenBank/DDBJ databases">
        <authorList>
            <person name="Corre E."/>
            <person name="Pelletier E."/>
            <person name="Niang G."/>
            <person name="Scheremetjew M."/>
            <person name="Finn R."/>
            <person name="Kale V."/>
            <person name="Holt S."/>
            <person name="Cochrane G."/>
            <person name="Meng A."/>
            <person name="Brown T."/>
            <person name="Cohen L."/>
        </authorList>
    </citation>
    <scope>NUCLEOTIDE SEQUENCE</scope>
    <source>
        <strain evidence="2">CCMP1243</strain>
    </source>
</reference>
<dbReference type="AlphaFoldDB" id="A0A7S2WGB5"/>
<proteinExistence type="predicted"/>
<dbReference type="EMBL" id="HBHJ01015118">
    <property type="protein sequence ID" value="CAD9686227.1"/>
    <property type="molecule type" value="Transcribed_RNA"/>
</dbReference>
<feature type="compositionally biased region" description="Basic residues" evidence="1">
    <location>
        <begin position="122"/>
        <end position="131"/>
    </location>
</feature>
<evidence type="ECO:0000313" key="2">
    <source>
        <dbReference type="EMBL" id="CAD9686227.1"/>
    </source>
</evidence>
<organism evidence="2">
    <name type="scientific">Rhizochromulina marina</name>
    <dbReference type="NCBI Taxonomy" id="1034831"/>
    <lineage>
        <taxon>Eukaryota</taxon>
        <taxon>Sar</taxon>
        <taxon>Stramenopiles</taxon>
        <taxon>Ochrophyta</taxon>
        <taxon>Dictyochophyceae</taxon>
        <taxon>Rhizochromulinales</taxon>
        <taxon>Rhizochromulina</taxon>
    </lineage>
</organism>